<evidence type="ECO:0000313" key="15">
    <source>
        <dbReference type="Proteomes" id="UP001303946"/>
    </source>
</evidence>
<feature type="domain" description="7,8-dihydro-6-hydroxymethylpterin-pyrophosphokinase" evidence="13">
    <location>
        <begin position="4"/>
        <end position="130"/>
    </location>
</feature>
<comment type="function">
    <text evidence="10">Catalyzes the transfer of pyrophosphate from adenosine triphosphate (ATP) to 6-hydroxymethyl-7,8-dihydropterin, an enzymatic step in folate biosynthesis pathway.</text>
</comment>
<evidence type="ECO:0000256" key="5">
    <source>
        <dbReference type="ARBA" id="ARBA00022679"/>
    </source>
</evidence>
<dbReference type="PANTHER" id="PTHR43071:SF1">
    <property type="entry name" value="2-AMINO-4-HYDROXY-6-HYDROXYMETHYLDIHYDROPTERIDINE PYROPHOSPHOKINASE"/>
    <property type="match status" value="1"/>
</dbReference>
<evidence type="ECO:0000256" key="9">
    <source>
        <dbReference type="ARBA" id="ARBA00022909"/>
    </source>
</evidence>
<protein>
    <recommendedName>
        <fullName evidence="4">2-amino-4-hydroxy-6-hydroxymethyldihydropteridine pyrophosphokinase</fullName>
        <ecNumber evidence="3">2.7.6.3</ecNumber>
    </recommendedName>
    <alternativeName>
        <fullName evidence="11">6-hydroxymethyl-7,8-dihydropterin pyrophosphokinase</fullName>
    </alternativeName>
    <alternativeName>
        <fullName evidence="12">7,8-dihydro-6-hydroxymethylpterin-pyrophosphokinase</fullName>
    </alternativeName>
</protein>
<accession>A0ABZ0D6Z3</accession>
<evidence type="ECO:0000256" key="6">
    <source>
        <dbReference type="ARBA" id="ARBA00022741"/>
    </source>
</evidence>
<dbReference type="EC" id="2.7.6.3" evidence="3"/>
<name>A0ABZ0D6Z3_9BURK</name>
<dbReference type="NCBIfam" id="TIGR01498">
    <property type="entry name" value="folK"/>
    <property type="match status" value="1"/>
</dbReference>
<evidence type="ECO:0000256" key="8">
    <source>
        <dbReference type="ARBA" id="ARBA00022840"/>
    </source>
</evidence>
<proteinExistence type="inferred from homology"/>
<evidence type="ECO:0000313" key="14">
    <source>
        <dbReference type="EMBL" id="WOB11052.1"/>
    </source>
</evidence>
<dbReference type="SUPFAM" id="SSF55083">
    <property type="entry name" value="6-hydroxymethyl-7,8-dihydropterin pyrophosphokinase, HPPK"/>
    <property type="match status" value="1"/>
</dbReference>
<dbReference type="CDD" id="cd00483">
    <property type="entry name" value="HPPK"/>
    <property type="match status" value="1"/>
</dbReference>
<evidence type="ECO:0000256" key="11">
    <source>
        <dbReference type="ARBA" id="ARBA00029766"/>
    </source>
</evidence>
<comment type="pathway">
    <text evidence="1">Cofactor biosynthesis; tetrahydrofolate biosynthesis; 2-amino-4-hydroxy-6-hydroxymethyl-7,8-dihydropteridine diphosphate from 7,8-dihydroneopterin triphosphate: step 4/4.</text>
</comment>
<evidence type="ECO:0000256" key="2">
    <source>
        <dbReference type="ARBA" id="ARBA00005810"/>
    </source>
</evidence>
<keyword evidence="6" id="KW-0547">Nucleotide-binding</keyword>
<dbReference type="Pfam" id="PF01288">
    <property type="entry name" value="HPPK"/>
    <property type="match status" value="1"/>
</dbReference>
<comment type="similarity">
    <text evidence="2">Belongs to the HPPK family.</text>
</comment>
<dbReference type="Proteomes" id="UP001303946">
    <property type="component" value="Chromosome"/>
</dbReference>
<sequence>MLAYIGLGANLGDPADAVRSAVEALGRMPASRVEAVSSLYRSAPVDAHGPEFINAVAALHTTLTAYELLAQLQAIEAEFGRERPYVNAPRTLDLDLLLYGDREIASDDLAVPHPRLHERAFVLLPLAELAGDGLVIPGRGPIAKFLPAVATQAITRLETA</sequence>
<dbReference type="GO" id="GO:0003848">
    <property type="term" value="F:2-amino-4-hydroxy-6-hydroxymethyldihydropteridine diphosphokinase activity"/>
    <property type="evidence" value="ECO:0007669"/>
    <property type="project" value="UniProtKB-EC"/>
</dbReference>
<keyword evidence="7" id="KW-0418">Kinase</keyword>
<reference evidence="14 15" key="1">
    <citation type="submission" date="2023-10" db="EMBL/GenBank/DDBJ databases">
        <title>Bacteria for the degradation of biodegradable plastic PBAT(Polybutylene adipate terephthalate).</title>
        <authorList>
            <person name="Weon H.-Y."/>
            <person name="Yeon J."/>
        </authorList>
    </citation>
    <scope>NUCLEOTIDE SEQUENCE [LARGE SCALE GENOMIC DNA]</scope>
    <source>
        <strain evidence="14 15">SBD 7-3</strain>
    </source>
</reference>
<dbReference type="PANTHER" id="PTHR43071">
    <property type="entry name" value="2-AMINO-4-HYDROXY-6-HYDROXYMETHYLDIHYDROPTERIDINE PYROPHOSPHOKINASE"/>
    <property type="match status" value="1"/>
</dbReference>
<keyword evidence="15" id="KW-1185">Reference proteome</keyword>
<evidence type="ECO:0000259" key="13">
    <source>
        <dbReference type="Pfam" id="PF01288"/>
    </source>
</evidence>
<gene>
    <name evidence="14" type="primary">folK</name>
    <name evidence="14" type="ORF">RXV79_17845</name>
</gene>
<keyword evidence="9" id="KW-0289">Folate biosynthesis</keyword>
<keyword evidence="5 14" id="KW-0808">Transferase</keyword>
<dbReference type="InterPro" id="IPR000550">
    <property type="entry name" value="Hppk"/>
</dbReference>
<dbReference type="Gene3D" id="3.30.70.560">
    <property type="entry name" value="7,8-Dihydro-6-hydroxymethylpterin-pyrophosphokinase HPPK"/>
    <property type="match status" value="1"/>
</dbReference>
<keyword evidence="8" id="KW-0067">ATP-binding</keyword>
<dbReference type="EMBL" id="CP136336">
    <property type="protein sequence ID" value="WOB11052.1"/>
    <property type="molecule type" value="Genomic_DNA"/>
</dbReference>
<evidence type="ECO:0000256" key="7">
    <source>
        <dbReference type="ARBA" id="ARBA00022777"/>
    </source>
</evidence>
<evidence type="ECO:0000256" key="10">
    <source>
        <dbReference type="ARBA" id="ARBA00029409"/>
    </source>
</evidence>
<organism evidence="14 15">
    <name type="scientific">Piscinibacter gummiphilus</name>
    <dbReference type="NCBI Taxonomy" id="946333"/>
    <lineage>
        <taxon>Bacteria</taxon>
        <taxon>Pseudomonadati</taxon>
        <taxon>Pseudomonadota</taxon>
        <taxon>Betaproteobacteria</taxon>
        <taxon>Burkholderiales</taxon>
        <taxon>Sphaerotilaceae</taxon>
        <taxon>Piscinibacter</taxon>
    </lineage>
</organism>
<dbReference type="InterPro" id="IPR035907">
    <property type="entry name" value="Hppk_sf"/>
</dbReference>
<evidence type="ECO:0000256" key="12">
    <source>
        <dbReference type="ARBA" id="ARBA00033413"/>
    </source>
</evidence>
<evidence type="ECO:0000256" key="3">
    <source>
        <dbReference type="ARBA" id="ARBA00013253"/>
    </source>
</evidence>
<evidence type="ECO:0000256" key="4">
    <source>
        <dbReference type="ARBA" id="ARBA00016218"/>
    </source>
</evidence>
<evidence type="ECO:0000256" key="1">
    <source>
        <dbReference type="ARBA" id="ARBA00005051"/>
    </source>
</evidence>